<feature type="domain" description="Orn/DAP/Arg decarboxylase 2 N-terminal" evidence="10">
    <location>
        <begin position="30"/>
        <end position="268"/>
    </location>
</feature>
<dbReference type="InterPro" id="IPR002986">
    <property type="entry name" value="DAP_deCOOHase_LysA"/>
</dbReference>
<protein>
    <recommendedName>
        <fullName evidence="5 6">Diaminopimelate decarboxylase</fullName>
        <shortName evidence="5">DAP decarboxylase</shortName>
        <shortName evidence="5">DAPDC</shortName>
        <ecNumber evidence="5 6">4.1.1.20</ecNumber>
    </recommendedName>
</protein>
<dbReference type="GO" id="GO:0030170">
    <property type="term" value="F:pyridoxal phosphate binding"/>
    <property type="evidence" value="ECO:0007669"/>
    <property type="project" value="UniProtKB-UniRule"/>
</dbReference>
<keyword evidence="5 8" id="KW-0457">Lysine biosynthesis</keyword>
<dbReference type="InterPro" id="IPR000183">
    <property type="entry name" value="Orn/DAP/Arg_de-COase"/>
</dbReference>
<dbReference type="GO" id="GO:0009089">
    <property type="term" value="P:lysine biosynthetic process via diaminopimelate"/>
    <property type="evidence" value="ECO:0007669"/>
    <property type="project" value="UniProtKB-UniRule"/>
</dbReference>
<evidence type="ECO:0000256" key="8">
    <source>
        <dbReference type="RuleBase" id="RU003738"/>
    </source>
</evidence>
<feature type="binding site" evidence="5">
    <location>
        <position position="302"/>
    </location>
    <ligand>
        <name>substrate</name>
    </ligand>
</feature>
<dbReference type="HAMAP" id="MF_02120">
    <property type="entry name" value="LysA"/>
    <property type="match status" value="1"/>
</dbReference>
<evidence type="ECO:0000256" key="1">
    <source>
        <dbReference type="ARBA" id="ARBA00001933"/>
    </source>
</evidence>
<dbReference type="Gene3D" id="2.40.37.10">
    <property type="entry name" value="Lyase, Ornithine Decarboxylase, Chain A, domain 1"/>
    <property type="match status" value="1"/>
</dbReference>
<feature type="binding site" evidence="5">
    <location>
        <position position="360"/>
    </location>
    <ligand>
        <name>pyridoxal 5'-phosphate</name>
        <dbReference type="ChEBI" id="CHEBI:597326"/>
    </ligand>
</feature>
<feature type="binding site" evidence="5">
    <location>
        <position position="306"/>
    </location>
    <ligand>
        <name>substrate</name>
    </ligand>
</feature>
<evidence type="ECO:0000259" key="10">
    <source>
        <dbReference type="Pfam" id="PF02784"/>
    </source>
</evidence>
<dbReference type="InterPro" id="IPR029066">
    <property type="entry name" value="PLP-binding_barrel"/>
</dbReference>
<feature type="binding site" evidence="5">
    <location>
        <position position="360"/>
    </location>
    <ligand>
        <name>substrate</name>
    </ligand>
</feature>
<dbReference type="NCBIfam" id="TIGR01048">
    <property type="entry name" value="lysA"/>
    <property type="match status" value="1"/>
</dbReference>
<feature type="binding site" evidence="5">
    <location>
        <position position="222"/>
    </location>
    <ligand>
        <name>pyridoxal 5'-phosphate</name>
        <dbReference type="ChEBI" id="CHEBI:597326"/>
    </ligand>
</feature>
<comment type="subunit">
    <text evidence="5">Homodimer.</text>
</comment>
<organism evidence="11 12">
    <name type="scientific">Candidatus Opimibacter skivensis</name>
    <dbReference type="NCBI Taxonomy" id="2982028"/>
    <lineage>
        <taxon>Bacteria</taxon>
        <taxon>Pseudomonadati</taxon>
        <taxon>Bacteroidota</taxon>
        <taxon>Saprospiria</taxon>
        <taxon>Saprospirales</taxon>
        <taxon>Saprospiraceae</taxon>
        <taxon>Candidatus Opimibacter</taxon>
    </lineage>
</organism>
<reference evidence="11 12" key="1">
    <citation type="submission" date="2020-10" db="EMBL/GenBank/DDBJ databases">
        <title>Connecting structure to function with the recovery of over 1000 high-quality activated sludge metagenome-assembled genomes encoding full-length rRNA genes using long-read sequencing.</title>
        <authorList>
            <person name="Singleton C.M."/>
            <person name="Petriglieri F."/>
            <person name="Kristensen J.M."/>
            <person name="Kirkegaard R.H."/>
            <person name="Michaelsen T.Y."/>
            <person name="Andersen M.H."/>
            <person name="Karst S.M."/>
            <person name="Dueholm M.S."/>
            <person name="Nielsen P.H."/>
            <person name="Albertsen M."/>
        </authorList>
    </citation>
    <scope>NUCLEOTIDE SEQUENCE [LARGE SCALE GENOMIC DNA]</scope>
    <source>
        <strain evidence="11">Ribe_18-Q3-R11-54_MAXAC.273</strain>
    </source>
</reference>
<evidence type="ECO:0000256" key="5">
    <source>
        <dbReference type="HAMAP-Rule" id="MF_02120"/>
    </source>
</evidence>
<keyword evidence="5" id="KW-0028">Amino-acid biosynthesis</keyword>
<dbReference type="InterPro" id="IPR009006">
    <property type="entry name" value="Ala_racemase/Decarboxylase_C"/>
</dbReference>
<comment type="similarity">
    <text evidence="5">Belongs to the Orn/Lys/Arg decarboxylase class-II family. LysA subfamily.</text>
</comment>
<dbReference type="PANTHER" id="PTHR43727">
    <property type="entry name" value="DIAMINOPIMELATE DECARBOXYLASE"/>
    <property type="match status" value="1"/>
</dbReference>
<evidence type="ECO:0000256" key="6">
    <source>
        <dbReference type="NCBIfam" id="TIGR01048"/>
    </source>
</evidence>
<keyword evidence="3 5" id="KW-0663">Pyridoxal phosphate</keyword>
<evidence type="ECO:0000256" key="2">
    <source>
        <dbReference type="ARBA" id="ARBA00022793"/>
    </source>
</evidence>
<dbReference type="AlphaFoldDB" id="A0A9D7SQI2"/>
<gene>
    <name evidence="5 11" type="primary">lysA</name>
    <name evidence="11" type="ORF">IPP15_03020</name>
</gene>
<sequence length="406" mass="44774">MTTTIPTENLLSLAQTYGLPLFVYDTKVIDGQIQKLRSAFDVPRLEIRYASKAQNTISILRHIYNQGCGIDTVSPGEIVMALKAGIPSSVISFTPSGVITDEYAFAIEHGVHVHADQPYILEWLDQHYPGTAVTLRFNPAIRAGGHTKLQVGADGSKFGILSSQVKNIISLTKKLSLKITGVHMHLGSDISDSASFDEAYEYLLSVAQIWADTIDHVDLGGGFKIPYHPDDHSIDMISFGARVSERFNRFCADIGREITLVFEPGKFLLSAAGYLLMEVTNVRTEGSVPMVYVQSGFNHFLRPMNYGAYHHLINISNTNGEIQFYDVVGYLCETDTFALNRPISEIHQGDVLCLLNAGAYGYSMASTYNGRPRPAEVMINDGQATLIRRAETIDDLLRTDLGVNSE</sequence>
<comment type="catalytic activity">
    <reaction evidence="5 8">
        <text>meso-2,6-diaminopimelate + H(+) = L-lysine + CO2</text>
        <dbReference type="Rhea" id="RHEA:15101"/>
        <dbReference type="ChEBI" id="CHEBI:15378"/>
        <dbReference type="ChEBI" id="CHEBI:16526"/>
        <dbReference type="ChEBI" id="CHEBI:32551"/>
        <dbReference type="ChEBI" id="CHEBI:57791"/>
        <dbReference type="EC" id="4.1.1.20"/>
    </reaction>
</comment>
<dbReference type="Gene3D" id="3.20.20.10">
    <property type="entry name" value="Alanine racemase"/>
    <property type="match status" value="1"/>
</dbReference>
<feature type="modified residue" description="N6-(pyridoxal phosphate)lysine" evidence="5 7">
    <location>
        <position position="52"/>
    </location>
</feature>
<evidence type="ECO:0000256" key="3">
    <source>
        <dbReference type="ARBA" id="ARBA00022898"/>
    </source>
</evidence>
<dbReference type="GO" id="GO:0008836">
    <property type="term" value="F:diaminopimelate decarboxylase activity"/>
    <property type="evidence" value="ECO:0007669"/>
    <property type="project" value="UniProtKB-UniRule"/>
</dbReference>
<feature type="domain" description="Orn/DAP/Arg decarboxylase 2 C-terminal" evidence="9">
    <location>
        <begin position="23"/>
        <end position="358"/>
    </location>
</feature>
<dbReference type="EC" id="4.1.1.20" evidence="5 6"/>
<comment type="caution">
    <text evidence="5">Lacks conserved residue(s) required for the propagation of feature annotation.</text>
</comment>
<comment type="pathway">
    <text evidence="5 8">Amino-acid biosynthesis; L-lysine biosynthesis via DAP pathway; L-lysine from DL-2,6-diaminopimelate: step 1/1.</text>
</comment>
<evidence type="ECO:0000313" key="11">
    <source>
        <dbReference type="EMBL" id="MBK9981390.1"/>
    </source>
</evidence>
<evidence type="ECO:0000256" key="7">
    <source>
        <dbReference type="PIRSR" id="PIRSR600183-50"/>
    </source>
</evidence>
<name>A0A9D7SQI2_9BACT</name>
<evidence type="ECO:0000259" key="9">
    <source>
        <dbReference type="Pfam" id="PF00278"/>
    </source>
</evidence>
<dbReference type="PRINTS" id="PR01181">
    <property type="entry name" value="DAPDCRBXLASE"/>
</dbReference>
<dbReference type="SUPFAM" id="SSF51419">
    <property type="entry name" value="PLP-binding barrel"/>
    <property type="match status" value="1"/>
</dbReference>
<dbReference type="EMBL" id="JADKGY010000001">
    <property type="protein sequence ID" value="MBK9981390.1"/>
    <property type="molecule type" value="Genomic_DNA"/>
</dbReference>
<feature type="binding site" evidence="5">
    <location>
        <position position="333"/>
    </location>
    <ligand>
        <name>substrate</name>
    </ligand>
</feature>
<comment type="caution">
    <text evidence="11">The sequence shown here is derived from an EMBL/GenBank/DDBJ whole genome shotgun (WGS) entry which is preliminary data.</text>
</comment>
<accession>A0A9D7SQI2</accession>
<comment type="function">
    <text evidence="5">Specifically catalyzes the decarboxylation of meso-diaminopimelate (meso-DAP) to L-lysine.</text>
</comment>
<dbReference type="PANTHER" id="PTHR43727:SF2">
    <property type="entry name" value="GROUP IV DECARBOXYLASE"/>
    <property type="match status" value="1"/>
</dbReference>
<dbReference type="PRINTS" id="PR01179">
    <property type="entry name" value="ODADCRBXLASE"/>
</dbReference>
<dbReference type="Proteomes" id="UP000808337">
    <property type="component" value="Unassembled WGS sequence"/>
</dbReference>
<evidence type="ECO:0000256" key="4">
    <source>
        <dbReference type="ARBA" id="ARBA00023239"/>
    </source>
</evidence>
<dbReference type="InterPro" id="IPR022643">
    <property type="entry name" value="De-COase2_C"/>
</dbReference>
<keyword evidence="4 5" id="KW-0456">Lyase</keyword>
<dbReference type="Pfam" id="PF00278">
    <property type="entry name" value="Orn_DAP_Arg_deC"/>
    <property type="match status" value="1"/>
</dbReference>
<comment type="cofactor">
    <cofactor evidence="1 5 7 8">
        <name>pyridoxal 5'-phosphate</name>
        <dbReference type="ChEBI" id="CHEBI:597326"/>
    </cofactor>
</comment>
<dbReference type="CDD" id="cd06828">
    <property type="entry name" value="PLPDE_III_DapDC"/>
    <property type="match status" value="1"/>
</dbReference>
<dbReference type="Pfam" id="PF02784">
    <property type="entry name" value="Orn_Arg_deC_N"/>
    <property type="match status" value="1"/>
</dbReference>
<proteinExistence type="inferred from homology"/>
<evidence type="ECO:0000313" key="12">
    <source>
        <dbReference type="Proteomes" id="UP000808337"/>
    </source>
</evidence>
<dbReference type="SUPFAM" id="SSF50621">
    <property type="entry name" value="Alanine racemase C-terminal domain-like"/>
    <property type="match status" value="1"/>
</dbReference>
<feature type="active site" description="Proton donor" evidence="7">
    <location>
        <position position="332"/>
    </location>
</feature>
<dbReference type="InterPro" id="IPR022644">
    <property type="entry name" value="De-COase2_N"/>
</dbReference>
<keyword evidence="2 5" id="KW-0210">Decarboxylase</keyword>